<evidence type="ECO:0000256" key="5">
    <source>
        <dbReference type="ARBA" id="ARBA00022833"/>
    </source>
</evidence>
<dbReference type="GO" id="GO:0046872">
    <property type="term" value="F:metal ion binding"/>
    <property type="evidence" value="ECO:0007669"/>
    <property type="project" value="UniProtKB-KW"/>
</dbReference>
<proteinExistence type="inferred from homology"/>
<feature type="binding site" evidence="11">
    <location>
        <position position="419"/>
    </location>
    <ligand>
        <name>Zn(2+)</name>
        <dbReference type="ChEBI" id="CHEBI:29105"/>
    </ligand>
</feature>
<dbReference type="PANTHER" id="PTHR23389:SF9">
    <property type="entry name" value="DNA LIGASE"/>
    <property type="match status" value="1"/>
</dbReference>
<feature type="binding site" evidence="11">
    <location>
        <position position="282"/>
    </location>
    <ligand>
        <name>NAD(+)</name>
        <dbReference type="ChEBI" id="CHEBI:57540"/>
    </ligand>
</feature>
<feature type="binding site" evidence="11">
    <location>
        <position position="424"/>
    </location>
    <ligand>
        <name>Zn(2+)</name>
        <dbReference type="ChEBI" id="CHEBI:29105"/>
    </ligand>
</feature>
<dbReference type="SMART" id="SM00532">
    <property type="entry name" value="LIGANc"/>
    <property type="match status" value="1"/>
</dbReference>
<evidence type="ECO:0000256" key="8">
    <source>
        <dbReference type="ARBA" id="ARBA00023204"/>
    </source>
</evidence>
<comment type="catalytic activity">
    <reaction evidence="10 11">
        <text>NAD(+) + (deoxyribonucleotide)n-3'-hydroxyl + 5'-phospho-(deoxyribonucleotide)m = (deoxyribonucleotide)n+m + AMP + beta-nicotinamide D-nucleotide.</text>
        <dbReference type="EC" id="6.5.1.2"/>
    </reaction>
</comment>
<dbReference type="Pfam" id="PF00533">
    <property type="entry name" value="BRCT"/>
    <property type="match status" value="1"/>
</dbReference>
<evidence type="ECO:0000313" key="13">
    <source>
        <dbReference type="EMBL" id="MTS28553.1"/>
    </source>
</evidence>
<comment type="similarity">
    <text evidence="11">Belongs to the NAD-dependent DNA ligase family. LigA subfamily.</text>
</comment>
<dbReference type="EMBL" id="WMZU01000029">
    <property type="protein sequence ID" value="MTS28553.1"/>
    <property type="molecule type" value="Genomic_DNA"/>
</dbReference>
<dbReference type="InterPro" id="IPR041663">
    <property type="entry name" value="DisA/LigA_HHH"/>
</dbReference>
<evidence type="ECO:0000256" key="2">
    <source>
        <dbReference type="ARBA" id="ARBA00022705"/>
    </source>
</evidence>
<dbReference type="Pfam" id="PF03120">
    <property type="entry name" value="OB_DNA_ligase"/>
    <property type="match status" value="1"/>
</dbReference>
<comment type="cofactor">
    <cofactor evidence="11">
        <name>Mg(2+)</name>
        <dbReference type="ChEBI" id="CHEBI:18420"/>
    </cofactor>
    <cofactor evidence="11">
        <name>Mn(2+)</name>
        <dbReference type="ChEBI" id="CHEBI:29035"/>
    </cofactor>
</comment>
<feature type="binding site" evidence="11">
    <location>
        <position position="125"/>
    </location>
    <ligand>
        <name>NAD(+)</name>
        <dbReference type="ChEBI" id="CHEBI:57540"/>
    </ligand>
</feature>
<dbReference type="NCBIfam" id="NF005932">
    <property type="entry name" value="PRK07956.1"/>
    <property type="match status" value="1"/>
</dbReference>
<feature type="binding site" evidence="11">
    <location>
        <position position="401"/>
    </location>
    <ligand>
        <name>Zn(2+)</name>
        <dbReference type="ChEBI" id="CHEBI:29105"/>
    </ligand>
</feature>
<dbReference type="GO" id="GO:0005829">
    <property type="term" value="C:cytosol"/>
    <property type="evidence" value="ECO:0007669"/>
    <property type="project" value="TreeGrafter"/>
</dbReference>
<dbReference type="Gene3D" id="1.10.287.610">
    <property type="entry name" value="Helix hairpin bin"/>
    <property type="match status" value="1"/>
</dbReference>
<dbReference type="GO" id="GO:0003911">
    <property type="term" value="F:DNA ligase (NAD+) activity"/>
    <property type="evidence" value="ECO:0007669"/>
    <property type="project" value="UniProtKB-UniRule"/>
</dbReference>
<dbReference type="EC" id="6.5.1.2" evidence="11"/>
<dbReference type="Gene3D" id="1.10.150.20">
    <property type="entry name" value="5' to 3' exonuclease, C-terminal subdomain"/>
    <property type="match status" value="2"/>
</dbReference>
<dbReference type="SMART" id="SM00292">
    <property type="entry name" value="BRCT"/>
    <property type="match status" value="1"/>
</dbReference>
<protein>
    <recommendedName>
        <fullName evidence="11">DNA ligase</fullName>
        <ecNumber evidence="11">6.5.1.2</ecNumber>
    </recommendedName>
    <alternativeName>
        <fullName evidence="11">Polydeoxyribonucleotide synthase [NAD(+)]</fullName>
    </alternativeName>
</protein>
<comment type="function">
    <text evidence="11">DNA ligase that catalyzes the formation of phosphodiester linkages between 5'-phosphoryl and 3'-hydroxyl groups in double-stranded DNA using NAD as a coenzyme and as the energy source for the reaction. It is essential for DNA replication and repair of damaged DNA.</text>
</comment>
<keyword evidence="4 11" id="KW-0227">DNA damage</keyword>
<dbReference type="InterPro" id="IPR012340">
    <property type="entry name" value="NA-bd_OB-fold"/>
</dbReference>
<dbReference type="Gene3D" id="2.40.50.140">
    <property type="entry name" value="Nucleic acid-binding proteins"/>
    <property type="match status" value="1"/>
</dbReference>
<dbReference type="SUPFAM" id="SSF52113">
    <property type="entry name" value="BRCT domain"/>
    <property type="match status" value="1"/>
</dbReference>
<dbReference type="GO" id="GO:0006281">
    <property type="term" value="P:DNA repair"/>
    <property type="evidence" value="ECO:0007669"/>
    <property type="project" value="UniProtKB-KW"/>
</dbReference>
<evidence type="ECO:0000256" key="7">
    <source>
        <dbReference type="ARBA" id="ARBA00023027"/>
    </source>
</evidence>
<dbReference type="PROSITE" id="PS01055">
    <property type="entry name" value="DNA_LIGASE_N1"/>
    <property type="match status" value="1"/>
</dbReference>
<dbReference type="HAMAP" id="MF_01588">
    <property type="entry name" value="DNA_ligase_A"/>
    <property type="match status" value="1"/>
</dbReference>
<dbReference type="PANTHER" id="PTHR23389">
    <property type="entry name" value="CHROMOSOME TRANSMISSION FIDELITY FACTOR 18"/>
    <property type="match status" value="1"/>
</dbReference>
<dbReference type="InterPro" id="IPR018239">
    <property type="entry name" value="DNA_ligase_AS"/>
</dbReference>
<evidence type="ECO:0000256" key="11">
    <source>
        <dbReference type="HAMAP-Rule" id="MF_01588"/>
    </source>
</evidence>
<keyword evidence="9 11" id="KW-0464">Manganese</keyword>
<dbReference type="InterPro" id="IPR001679">
    <property type="entry name" value="DNA_ligase"/>
</dbReference>
<dbReference type="Pfam" id="PF14520">
    <property type="entry name" value="HHH_5"/>
    <property type="match status" value="1"/>
</dbReference>
<keyword evidence="3 11" id="KW-0479">Metal-binding</keyword>
<dbReference type="InterPro" id="IPR010994">
    <property type="entry name" value="RuvA_2-like"/>
</dbReference>
<dbReference type="Pfam" id="PF01653">
    <property type="entry name" value="DNA_ligase_aden"/>
    <property type="match status" value="1"/>
</dbReference>
<dbReference type="Gene3D" id="6.20.10.30">
    <property type="match status" value="1"/>
</dbReference>
<evidence type="ECO:0000256" key="6">
    <source>
        <dbReference type="ARBA" id="ARBA00022842"/>
    </source>
</evidence>
<feature type="binding site" evidence="11">
    <location>
        <position position="166"/>
    </location>
    <ligand>
        <name>NAD(+)</name>
        <dbReference type="ChEBI" id="CHEBI:57540"/>
    </ligand>
</feature>
<evidence type="ECO:0000256" key="10">
    <source>
        <dbReference type="ARBA" id="ARBA00034005"/>
    </source>
</evidence>
<gene>
    <name evidence="11 13" type="primary">ligA</name>
    <name evidence="13" type="ORF">GMD59_14845</name>
</gene>
<keyword evidence="1 11" id="KW-0436">Ligase</keyword>
<name>A0A6L6LUP7_9FIRM</name>
<sequence length="665" mass="73160">MKELYRVLDEWSDAYYNNDAPLVTDEEYDRHMQELKRLESAHPEWIAEDSPTQNVGGKRVLGIPVTHTVPMLSLEDVFAREDVEDFVRTVQSVDPQAVFSVEEKIDGLSLSLEYRDGKLVRASTRGDGHEGENVTENVRQMKDVPQMIQDEFIQDASGGYFEVRGECYMSTDDFETVNARLLGEGKNLFANARNCAAGTLRQADPAIVKERGLSLFVFDTLQPNAALSELSHGARLNLLESWKFPCVARITCHSAQEVWNAIEAIGERRTKLPYGIDGAVVKVCGNALRQRLGTRTKTPKWAIAYKYPAEEKATVLREIQLQTGRTGRVTPVAVFDPVQLAGTTVQKATLNNAQYIKALDCRVGDTIVVYKSGDIIPQVRRAETSKRPADAVPFDMMKMTCPVCGGALASENGSVDLYCQNPVCPAKAVQRIIFFASKPCMDIDGLGPVRVQELVENRFIETPADLYSLHVEKTGLTEMYGEKTAKKLLDAIEESKKRPADRVLKALGWRNVGGHVARTLLGFYGGITELFDCKEQVSQSVAGLPGIGQGIAQNIAEMLKDAEMREQVRRLAEAGVNMAYAAPADNADTTPVFTGKTFVITGTLPSMSRDEAKAYIETRGGKVSGSVSKKTDYLLAGEAAGSKLTKAKELGIKVISQQELEKMAD</sequence>
<dbReference type="GO" id="GO:0006260">
    <property type="term" value="P:DNA replication"/>
    <property type="evidence" value="ECO:0007669"/>
    <property type="project" value="UniProtKB-KW"/>
</dbReference>
<reference evidence="13 14" key="1">
    <citation type="journal article" date="2019" name="Nat. Med.">
        <title>A library of human gut bacterial isolates paired with longitudinal multiomics data enables mechanistic microbiome research.</title>
        <authorList>
            <person name="Poyet M."/>
            <person name="Groussin M."/>
            <person name="Gibbons S.M."/>
            <person name="Avila-Pacheco J."/>
            <person name="Jiang X."/>
            <person name="Kearney S.M."/>
            <person name="Perrotta A.R."/>
            <person name="Berdy B."/>
            <person name="Zhao S."/>
            <person name="Lieberman T.D."/>
            <person name="Swanson P.K."/>
            <person name="Smith M."/>
            <person name="Roesemann S."/>
            <person name="Alexander J.E."/>
            <person name="Rich S.A."/>
            <person name="Livny J."/>
            <person name="Vlamakis H."/>
            <person name="Clish C."/>
            <person name="Bullock K."/>
            <person name="Deik A."/>
            <person name="Scott J."/>
            <person name="Pierce K.A."/>
            <person name="Xavier R.J."/>
            <person name="Alm E.J."/>
        </authorList>
    </citation>
    <scope>NUCLEOTIDE SEQUENCE [LARGE SCALE GENOMIC DNA]</scope>
    <source>
        <strain evidence="13 14">BIOML-A4</strain>
    </source>
</reference>
<dbReference type="InterPro" id="IPR013839">
    <property type="entry name" value="DNAligase_adenylation"/>
</dbReference>
<dbReference type="NCBIfam" id="TIGR00575">
    <property type="entry name" value="dnlj"/>
    <property type="match status" value="1"/>
</dbReference>
<dbReference type="InterPro" id="IPR004150">
    <property type="entry name" value="NAD_DNA_ligase_OB"/>
</dbReference>
<feature type="binding site" evidence="11">
    <location>
        <position position="404"/>
    </location>
    <ligand>
        <name>Zn(2+)</name>
        <dbReference type="ChEBI" id="CHEBI:29105"/>
    </ligand>
</feature>
<feature type="binding site" evidence="11">
    <location>
        <begin position="25"/>
        <end position="29"/>
    </location>
    <ligand>
        <name>NAD(+)</name>
        <dbReference type="ChEBI" id="CHEBI:57540"/>
    </ligand>
</feature>
<dbReference type="PROSITE" id="PS50172">
    <property type="entry name" value="BRCT"/>
    <property type="match status" value="1"/>
</dbReference>
<dbReference type="InterPro" id="IPR004149">
    <property type="entry name" value="Znf_DNAligase_C4"/>
</dbReference>
<dbReference type="SUPFAM" id="SSF47781">
    <property type="entry name" value="RuvA domain 2-like"/>
    <property type="match status" value="1"/>
</dbReference>
<dbReference type="AlphaFoldDB" id="A0A6L6LUP7"/>
<keyword evidence="8 11" id="KW-0234">DNA repair</keyword>
<dbReference type="CDD" id="cd17748">
    <property type="entry name" value="BRCT_DNA_ligase_like"/>
    <property type="match status" value="1"/>
</dbReference>
<dbReference type="Pfam" id="PF03119">
    <property type="entry name" value="DNA_ligase_ZBD"/>
    <property type="match status" value="1"/>
</dbReference>
<accession>A0A6L6LUP7</accession>
<dbReference type="SUPFAM" id="SSF56091">
    <property type="entry name" value="DNA ligase/mRNA capping enzyme, catalytic domain"/>
    <property type="match status" value="1"/>
</dbReference>
<evidence type="ECO:0000256" key="1">
    <source>
        <dbReference type="ARBA" id="ARBA00022598"/>
    </source>
</evidence>
<keyword evidence="7 11" id="KW-0520">NAD</keyword>
<dbReference type="Proteomes" id="UP000472755">
    <property type="component" value="Unassembled WGS sequence"/>
</dbReference>
<dbReference type="InterPro" id="IPR036420">
    <property type="entry name" value="BRCT_dom_sf"/>
</dbReference>
<evidence type="ECO:0000313" key="14">
    <source>
        <dbReference type="Proteomes" id="UP000472755"/>
    </source>
</evidence>
<feature type="binding site" evidence="11">
    <location>
        <position position="306"/>
    </location>
    <ligand>
        <name>NAD(+)</name>
        <dbReference type="ChEBI" id="CHEBI:57540"/>
    </ligand>
</feature>
<keyword evidence="5 11" id="KW-0862">Zinc</keyword>
<dbReference type="PIRSF" id="PIRSF001604">
    <property type="entry name" value="LigA"/>
    <property type="match status" value="1"/>
</dbReference>
<dbReference type="CDD" id="cd00114">
    <property type="entry name" value="LIGANc"/>
    <property type="match status" value="1"/>
</dbReference>
<evidence type="ECO:0000256" key="3">
    <source>
        <dbReference type="ARBA" id="ARBA00022723"/>
    </source>
</evidence>
<organism evidence="13 14">
    <name type="scientific">Ruthenibacterium lactatiformans</name>
    <dbReference type="NCBI Taxonomy" id="1550024"/>
    <lineage>
        <taxon>Bacteria</taxon>
        <taxon>Bacillati</taxon>
        <taxon>Bacillota</taxon>
        <taxon>Clostridia</taxon>
        <taxon>Eubacteriales</taxon>
        <taxon>Oscillospiraceae</taxon>
        <taxon>Ruthenibacterium</taxon>
    </lineage>
</organism>
<evidence type="ECO:0000256" key="4">
    <source>
        <dbReference type="ARBA" id="ARBA00022763"/>
    </source>
</evidence>
<keyword evidence="6 11" id="KW-0460">Magnesium</keyword>
<dbReference type="Gene3D" id="3.40.50.10190">
    <property type="entry name" value="BRCT domain"/>
    <property type="match status" value="1"/>
</dbReference>
<evidence type="ECO:0000256" key="9">
    <source>
        <dbReference type="ARBA" id="ARBA00023211"/>
    </source>
</evidence>
<dbReference type="InterPro" id="IPR013840">
    <property type="entry name" value="DNAligase_N"/>
</dbReference>
<feature type="binding site" evidence="11">
    <location>
        <position position="102"/>
    </location>
    <ligand>
        <name>NAD(+)</name>
        <dbReference type="ChEBI" id="CHEBI:57540"/>
    </ligand>
</feature>
<evidence type="ECO:0000259" key="12">
    <source>
        <dbReference type="PROSITE" id="PS50172"/>
    </source>
</evidence>
<dbReference type="InterPro" id="IPR001357">
    <property type="entry name" value="BRCT_dom"/>
</dbReference>
<dbReference type="Gene3D" id="3.30.470.30">
    <property type="entry name" value="DNA ligase/mRNA capping enzyme"/>
    <property type="match status" value="1"/>
</dbReference>
<keyword evidence="2 11" id="KW-0235">DNA replication</keyword>
<feature type="binding site" evidence="11">
    <location>
        <begin position="73"/>
        <end position="74"/>
    </location>
    <ligand>
        <name>NAD(+)</name>
        <dbReference type="ChEBI" id="CHEBI:57540"/>
    </ligand>
</feature>
<feature type="domain" description="BRCT" evidence="12">
    <location>
        <begin position="588"/>
        <end position="665"/>
    </location>
</feature>
<dbReference type="SUPFAM" id="SSF50249">
    <property type="entry name" value="Nucleic acid-binding proteins"/>
    <property type="match status" value="1"/>
</dbReference>
<feature type="active site" description="N6-AMP-lysine intermediate" evidence="11">
    <location>
        <position position="104"/>
    </location>
</feature>
<dbReference type="Pfam" id="PF12826">
    <property type="entry name" value="HHH_2"/>
    <property type="match status" value="1"/>
</dbReference>
<comment type="caution">
    <text evidence="13">The sequence shown here is derived from an EMBL/GenBank/DDBJ whole genome shotgun (WGS) entry which is preliminary data.</text>
</comment>